<protein>
    <submittedName>
        <fullName evidence="1">Type I-C CRISPR-associated protein Cas8c/Csd1</fullName>
    </submittedName>
</protein>
<evidence type="ECO:0000313" key="1">
    <source>
        <dbReference type="EMBL" id="MCF4142399.1"/>
    </source>
</evidence>
<dbReference type="InterPro" id="IPR010144">
    <property type="entry name" value="CRISPR-assoc_prot_Csd1-typ"/>
</dbReference>
<accession>A0ABS9EMI7</accession>
<reference evidence="1 2" key="1">
    <citation type="submission" date="2022-01" db="EMBL/GenBank/DDBJ databases">
        <title>Dethiosulfovibrio faecalis sp. nov., a novel proteolytic, non-sulfur-reducing bacterium isolated from a marine aquaculture solid waste bioreactor.</title>
        <authorList>
            <person name="Grabowski S."/>
            <person name="Apolinario E."/>
            <person name="Schneider N."/>
            <person name="Marshall C.W."/>
            <person name="Sowers K.R."/>
        </authorList>
    </citation>
    <scope>NUCLEOTIDE SEQUENCE [LARGE SCALE GENOMIC DNA]</scope>
    <source>
        <strain evidence="1 2">DSM 12537</strain>
    </source>
</reference>
<evidence type="ECO:0000313" key="2">
    <source>
        <dbReference type="Proteomes" id="UP001200430"/>
    </source>
</evidence>
<dbReference type="EMBL" id="JAKGUD010000005">
    <property type="protein sequence ID" value="MCF4142399.1"/>
    <property type="molecule type" value="Genomic_DNA"/>
</dbReference>
<proteinExistence type="predicted"/>
<dbReference type="Proteomes" id="UP001200430">
    <property type="component" value="Unassembled WGS sequence"/>
</dbReference>
<dbReference type="CDD" id="cd09757">
    <property type="entry name" value="Cas8c_I-C"/>
    <property type="match status" value="1"/>
</dbReference>
<dbReference type="RefSeq" id="WP_236099129.1">
    <property type="nucleotide sequence ID" value="NZ_JAKGUD010000005.1"/>
</dbReference>
<gene>
    <name evidence="1" type="primary">cas8c</name>
    <name evidence="1" type="ORF">L2W38_06195</name>
</gene>
<organism evidence="1 2">
    <name type="scientific">Dethiosulfovibrio marinus</name>
    <dbReference type="NCBI Taxonomy" id="133532"/>
    <lineage>
        <taxon>Bacteria</taxon>
        <taxon>Thermotogati</taxon>
        <taxon>Synergistota</taxon>
        <taxon>Synergistia</taxon>
        <taxon>Synergistales</taxon>
        <taxon>Dethiosulfovibrionaceae</taxon>
        <taxon>Dethiosulfovibrio</taxon>
    </lineage>
</organism>
<sequence length="678" mass="76378">MSWMGKLYDTYERAMELNILQEGKPIPEGHVVQNAHINIVLDGEGNFKRASVIGKVPVILPATEKSAGRTSGEAPHPLADKLQYVAGDYAKFGGKKTPYFDGYLEQLKKWRDFLRAHQDIAFSRVNAVYSYVSKGCVIDDLVKESVVWLDSKGKLACSTDQLSDEDQKKASLLRFLPKEKGEFEQGSALVCWTVEISHDLQSNTWKDLEIQRAWRDYLLSQETIKGLCYVTGKDVAIALNHPARLRNSGDKAKLISSNDKDGFTFRGKFFDSRKTIEKEGYQAANVGSSVSQRAHSALRWLIDRQGFKNGDQIVIAWAISGKKVPPPMESLPEFDFDDLGEGACETSDVDIRDMSPDLSSDLGQGFARKLTLYVNGYKSSLSPDESVVIMSIDSATPGRMGITYYRECFAHEYVERVAQWHSDFAWLQRKNDGGTGRGRYEDWEEFAPAPPLIVGCSYDESLKGNTKFKGFTYERILPAIVESRNIPYDIVASSVRKACAPRRASKKGGADYKEWEKTLGVACALYRGFFRRHENTDKRRYYSVGLDVENRSRSYLFGRLLAIADGMESFALIKSDETRPTSAERLMQRFASHPCSTWRTIELSLQPYMQRLLRSGHGGFITNRKRDLDSVMDLFDGADFSSDAPLKGEFLLGFHCQRLELLRKKDKSATDNSEGGNK</sequence>
<dbReference type="NCBIfam" id="TIGR01863">
    <property type="entry name" value="cas_Csd1"/>
    <property type="match status" value="1"/>
</dbReference>
<name>A0ABS9EMI7_9BACT</name>
<comment type="caution">
    <text evidence="1">The sequence shown here is derived from an EMBL/GenBank/DDBJ whole genome shotgun (WGS) entry which is preliminary data.</text>
</comment>
<dbReference type="Pfam" id="PF09709">
    <property type="entry name" value="Cas_Csd1"/>
    <property type="match status" value="1"/>
</dbReference>
<keyword evidence="2" id="KW-1185">Reference proteome</keyword>